<comment type="caution">
    <text evidence="9">The sequence shown here is derived from an EMBL/GenBank/DDBJ whole genome shotgun (WGS) entry which is preliminary data.</text>
</comment>
<dbReference type="PANTHER" id="PTHR46098">
    <property type="entry name" value="TRNA (CYTOSINE(38)-C(5))-METHYLTRANSFERASE"/>
    <property type="match status" value="1"/>
</dbReference>
<dbReference type="EMBL" id="JBJQND010000017">
    <property type="protein sequence ID" value="KAL3841498.1"/>
    <property type="molecule type" value="Genomic_DNA"/>
</dbReference>
<dbReference type="PRINTS" id="PR00105">
    <property type="entry name" value="C5METTRFRASE"/>
</dbReference>
<evidence type="ECO:0000256" key="8">
    <source>
        <dbReference type="RuleBase" id="RU000416"/>
    </source>
</evidence>
<dbReference type="GO" id="GO:0008168">
    <property type="term" value="F:methyltransferase activity"/>
    <property type="evidence" value="ECO:0007669"/>
    <property type="project" value="UniProtKB-KW"/>
</dbReference>
<evidence type="ECO:0000256" key="2">
    <source>
        <dbReference type="ARBA" id="ARBA00022679"/>
    </source>
</evidence>
<evidence type="ECO:0000256" key="5">
    <source>
        <dbReference type="ARBA" id="ARBA00039681"/>
    </source>
</evidence>
<dbReference type="Pfam" id="PF00145">
    <property type="entry name" value="DNA_methylase"/>
    <property type="match status" value="1"/>
</dbReference>
<organism evidence="9 10">
    <name type="scientific">Sinanodonta woodiana</name>
    <name type="common">Chinese pond mussel</name>
    <name type="synonym">Anodonta woodiana</name>
    <dbReference type="NCBI Taxonomy" id="1069815"/>
    <lineage>
        <taxon>Eukaryota</taxon>
        <taxon>Metazoa</taxon>
        <taxon>Spiralia</taxon>
        <taxon>Lophotrochozoa</taxon>
        <taxon>Mollusca</taxon>
        <taxon>Bivalvia</taxon>
        <taxon>Autobranchia</taxon>
        <taxon>Heteroconchia</taxon>
        <taxon>Palaeoheterodonta</taxon>
        <taxon>Unionida</taxon>
        <taxon>Unionoidea</taxon>
        <taxon>Unionidae</taxon>
        <taxon>Unioninae</taxon>
        <taxon>Sinanodonta</taxon>
    </lineage>
</organism>
<reference evidence="9 10" key="1">
    <citation type="submission" date="2024-11" db="EMBL/GenBank/DDBJ databases">
        <title>Chromosome-level genome assembly of the freshwater bivalve Anodonta woodiana.</title>
        <authorList>
            <person name="Chen X."/>
        </authorList>
    </citation>
    <scope>NUCLEOTIDE SEQUENCE [LARGE SCALE GENOMIC DNA]</scope>
    <source>
        <strain evidence="9">MN2024</strain>
        <tissue evidence="9">Gills</tissue>
    </source>
</reference>
<proteinExistence type="inferred from homology"/>
<dbReference type="NCBIfam" id="TIGR00675">
    <property type="entry name" value="dcm"/>
    <property type="match status" value="1"/>
</dbReference>
<feature type="active site" evidence="7">
    <location>
        <position position="96"/>
    </location>
</feature>
<keyword evidence="10" id="KW-1185">Reference proteome</keyword>
<evidence type="ECO:0000256" key="1">
    <source>
        <dbReference type="ARBA" id="ARBA00022603"/>
    </source>
</evidence>
<comment type="similarity">
    <text evidence="7 8">Belongs to the class I-like SAM-binding methyltransferase superfamily. C5-methyltransferase family.</text>
</comment>
<dbReference type="PROSITE" id="PS00095">
    <property type="entry name" value="C5_MTASE_2"/>
    <property type="match status" value="1"/>
</dbReference>
<evidence type="ECO:0000313" key="9">
    <source>
        <dbReference type="EMBL" id="KAL3841498.1"/>
    </source>
</evidence>
<dbReference type="InterPro" id="IPR050750">
    <property type="entry name" value="C5-MTase"/>
</dbReference>
<dbReference type="PANTHER" id="PTHR46098:SF1">
    <property type="entry name" value="TRNA (CYTOSINE(38)-C(5))-METHYLTRANSFERASE"/>
    <property type="match status" value="1"/>
</dbReference>
<dbReference type="InterPro" id="IPR029063">
    <property type="entry name" value="SAM-dependent_MTases_sf"/>
</dbReference>
<evidence type="ECO:0000256" key="7">
    <source>
        <dbReference type="PROSITE-ProRule" id="PRU01016"/>
    </source>
</evidence>
<sequence length="494" mass="57232">MASSGTHVFHPEKELRVLELYSGIGGMHFALDNAPVIKEQNLKYKVVLAIDINNVANRIYQHNFPDTNMSSSGIEGLTVKQLDKLKIDMILMSPPCQPFTRVGKKMDHEDVRSKSFLHLLNLLPRLSHCPSYILVENVKGFETSQTRDILLQILKKCDFTYQELLLTPLQMGIPNARLRYYLIAKKRPNSFCFSIKDQVLYDLPECVYHMLAYRQHAEIQDKKGKANTKLDMSGKICDQFMIQKDVSLTLNGENDSLVQKPSAECQSNQNVNMLCKTEDQSDVDKSVFDEGTKSKRPKFNNTYNENTEDRLREIVRQFREIENHNEIFRQVEDGEHISYGPCLQLVHFLETANKREDFDKFRVPDKDLKRFILMDIVNPCSRKSICFTKRYGHFMEGAGSIIQMTSDVQAVKAATDFKAHAVQTQNRDQWQEEEMEIIRRLELRYFTPREIANLLCFPQSFRFPEGLSIIQFYRLLGNSLNVYVVSILISLMLL</sequence>
<dbReference type="GO" id="GO:0032259">
    <property type="term" value="P:methylation"/>
    <property type="evidence" value="ECO:0007669"/>
    <property type="project" value="UniProtKB-KW"/>
</dbReference>
<evidence type="ECO:0000256" key="6">
    <source>
        <dbReference type="ARBA" id="ARBA00042810"/>
    </source>
</evidence>
<dbReference type="EC" id="2.1.1.204" evidence="4"/>
<dbReference type="InterPro" id="IPR031303">
    <property type="entry name" value="C5_meth_CS"/>
</dbReference>
<dbReference type="PROSITE" id="PS51679">
    <property type="entry name" value="SAM_MT_C5"/>
    <property type="match status" value="1"/>
</dbReference>
<dbReference type="Proteomes" id="UP001634394">
    <property type="component" value="Unassembled WGS sequence"/>
</dbReference>
<evidence type="ECO:0000256" key="3">
    <source>
        <dbReference type="ARBA" id="ARBA00022691"/>
    </source>
</evidence>
<dbReference type="Gene3D" id="3.90.120.10">
    <property type="entry name" value="DNA Methylase, subunit A, domain 2"/>
    <property type="match status" value="1"/>
</dbReference>
<dbReference type="AlphaFoldDB" id="A0ABD3TYZ2"/>
<keyword evidence="2 7" id="KW-0808">Transferase</keyword>
<dbReference type="InterPro" id="IPR001525">
    <property type="entry name" value="C5_MeTfrase"/>
</dbReference>
<accession>A0ABD3TYZ2</accession>
<keyword evidence="1 7" id="KW-0489">Methyltransferase</keyword>
<evidence type="ECO:0000256" key="4">
    <source>
        <dbReference type="ARBA" id="ARBA00039081"/>
    </source>
</evidence>
<dbReference type="SUPFAM" id="SSF53335">
    <property type="entry name" value="S-adenosyl-L-methionine-dependent methyltransferases"/>
    <property type="match status" value="1"/>
</dbReference>
<protein>
    <recommendedName>
        <fullName evidence="5">tRNA (cytosine(38)-C(5))-methyltransferase</fullName>
        <ecNumber evidence="4">2.1.1.204</ecNumber>
    </recommendedName>
    <alternativeName>
        <fullName evidence="6">DNA (cytosine-5)-methyltransferase-like protein 2</fullName>
    </alternativeName>
</protein>
<name>A0ABD3TYZ2_SINWO</name>
<gene>
    <name evidence="9" type="ORF">ACJMK2_019632</name>
</gene>
<dbReference type="Gene3D" id="3.40.50.150">
    <property type="entry name" value="Vaccinia Virus protein VP39"/>
    <property type="match status" value="1"/>
</dbReference>
<evidence type="ECO:0000313" key="10">
    <source>
        <dbReference type="Proteomes" id="UP001634394"/>
    </source>
</evidence>
<keyword evidence="3 7" id="KW-0949">S-adenosyl-L-methionine</keyword>